<dbReference type="OrthoDB" id="329139at2759"/>
<dbReference type="Pfam" id="PF08617">
    <property type="entry name" value="CGI-121"/>
    <property type="match status" value="1"/>
</dbReference>
<dbReference type="GO" id="GO:0002949">
    <property type="term" value="P:tRNA threonylcarbamoyladenosine modification"/>
    <property type="evidence" value="ECO:0007669"/>
    <property type="project" value="TreeGrafter"/>
</dbReference>
<name>A0A183J1W5_9BILA</name>
<keyword evidence="3" id="KW-0819">tRNA processing</keyword>
<gene>
    <name evidence="6" type="ORF">SBAD_LOCUS9863</name>
</gene>
<evidence type="ECO:0000256" key="2">
    <source>
        <dbReference type="ARBA" id="ARBA00005546"/>
    </source>
</evidence>
<keyword evidence="4 5" id="KW-0539">Nucleus</keyword>
<dbReference type="PANTHER" id="PTHR15840">
    <property type="entry name" value="CGI-121 FAMILY MEMBER"/>
    <property type="match status" value="1"/>
</dbReference>
<dbReference type="EMBL" id="UZAM01013276">
    <property type="protein sequence ID" value="VDP26775.1"/>
    <property type="molecule type" value="Genomic_DNA"/>
</dbReference>
<accession>A0A183J1W5</accession>
<keyword evidence="7" id="KW-1185">Reference proteome</keyword>
<evidence type="ECO:0000313" key="7">
    <source>
        <dbReference type="Proteomes" id="UP000270296"/>
    </source>
</evidence>
<dbReference type="SUPFAM" id="SSF143870">
    <property type="entry name" value="PF0523-like"/>
    <property type="match status" value="1"/>
</dbReference>
<dbReference type="GO" id="GO:0005829">
    <property type="term" value="C:cytosol"/>
    <property type="evidence" value="ECO:0007669"/>
    <property type="project" value="TreeGrafter"/>
</dbReference>
<evidence type="ECO:0000256" key="1">
    <source>
        <dbReference type="ARBA" id="ARBA00004123"/>
    </source>
</evidence>
<evidence type="ECO:0000313" key="8">
    <source>
        <dbReference type="WBParaSite" id="SBAD_0001021401-mRNA-1"/>
    </source>
</evidence>
<dbReference type="GO" id="GO:0005634">
    <property type="term" value="C:nucleus"/>
    <property type="evidence" value="ECO:0007669"/>
    <property type="project" value="UniProtKB-SubCell"/>
</dbReference>
<dbReference type="GO" id="GO:0000408">
    <property type="term" value="C:EKC/KEOPS complex"/>
    <property type="evidence" value="ECO:0007669"/>
    <property type="project" value="TreeGrafter"/>
</dbReference>
<dbReference type="Gene3D" id="3.30.2380.10">
    <property type="entry name" value="CGI121/TPRKB"/>
    <property type="match status" value="1"/>
</dbReference>
<evidence type="ECO:0000313" key="6">
    <source>
        <dbReference type="EMBL" id="VDP26775.1"/>
    </source>
</evidence>
<evidence type="ECO:0000256" key="5">
    <source>
        <dbReference type="RuleBase" id="RU004398"/>
    </source>
</evidence>
<reference evidence="6 7" key="2">
    <citation type="submission" date="2018-11" db="EMBL/GenBank/DDBJ databases">
        <authorList>
            <consortium name="Pathogen Informatics"/>
        </authorList>
    </citation>
    <scope>NUCLEOTIDE SEQUENCE [LARGE SCALE GENOMIC DNA]</scope>
</reference>
<comment type="similarity">
    <text evidence="2 5">Belongs to the CGI121/TPRKB family.</text>
</comment>
<dbReference type="InterPro" id="IPR013926">
    <property type="entry name" value="CGI121/TPRKB"/>
</dbReference>
<organism evidence="8">
    <name type="scientific">Soboliphyme baturini</name>
    <dbReference type="NCBI Taxonomy" id="241478"/>
    <lineage>
        <taxon>Eukaryota</taxon>
        <taxon>Metazoa</taxon>
        <taxon>Ecdysozoa</taxon>
        <taxon>Nematoda</taxon>
        <taxon>Enoplea</taxon>
        <taxon>Dorylaimia</taxon>
        <taxon>Dioctophymatida</taxon>
        <taxon>Dioctophymatoidea</taxon>
        <taxon>Soboliphymatidae</taxon>
        <taxon>Soboliphyme</taxon>
    </lineage>
</organism>
<dbReference type="AlphaFoldDB" id="A0A183J1W5"/>
<evidence type="ECO:0000256" key="4">
    <source>
        <dbReference type="ARBA" id="ARBA00023242"/>
    </source>
</evidence>
<evidence type="ECO:0000256" key="3">
    <source>
        <dbReference type="ARBA" id="ARBA00022694"/>
    </source>
</evidence>
<reference evidence="8" key="1">
    <citation type="submission" date="2016-06" db="UniProtKB">
        <authorList>
            <consortium name="WormBaseParasite"/>
        </authorList>
    </citation>
    <scope>IDENTIFICATION</scope>
</reference>
<proteinExistence type="inferred from homology"/>
<dbReference type="PANTHER" id="PTHR15840:SF10">
    <property type="entry name" value="EKC_KEOPS COMPLEX SUBUNIT TPRKB"/>
    <property type="match status" value="1"/>
</dbReference>
<protein>
    <submittedName>
        <fullName evidence="8">EKC/KEOPS complex subunit cgi121</fullName>
    </submittedName>
</protein>
<dbReference type="WBParaSite" id="SBAD_0001021401-mRNA-1">
    <property type="protein sequence ID" value="SBAD_0001021401-mRNA-1"/>
    <property type="gene ID" value="SBAD_0001021401"/>
</dbReference>
<comment type="subcellular location">
    <subcellularLocation>
        <location evidence="1">Nucleus</location>
    </subcellularLocation>
</comment>
<sequence length="161" mass="17660">MGRLGEVYTIQPDPFGPSTTPVLLRVCLFRDVQNLAELRKRLDAGDLSCSLLRADTILAMFQLLVAANRALHYQAQQKMKTKSIHTELVYSLSPTKNISESLQTFGANDSTKDVIVAVFGDKSGSVMKDIAKVIKGKAVPLRTLGDVSNSDLIKKVRQQPS</sequence>
<dbReference type="Proteomes" id="UP000270296">
    <property type="component" value="Unassembled WGS sequence"/>
</dbReference>
<dbReference type="InterPro" id="IPR036504">
    <property type="entry name" value="CGI121/TPRKB_sf"/>
</dbReference>